<dbReference type="Pfam" id="PF14543">
    <property type="entry name" value="TAXi_N"/>
    <property type="match status" value="1"/>
</dbReference>
<keyword evidence="12" id="KW-1185">Reference proteome</keyword>
<evidence type="ECO:0000313" key="12">
    <source>
        <dbReference type="Proteomes" id="UP000663760"/>
    </source>
</evidence>
<dbReference type="InterPro" id="IPR034161">
    <property type="entry name" value="Pepsin-like_plant"/>
</dbReference>
<dbReference type="InterPro" id="IPR001461">
    <property type="entry name" value="Aspartic_peptidase_A1"/>
</dbReference>
<protein>
    <recommendedName>
        <fullName evidence="10">Peptidase A1 domain-containing protein</fullName>
    </recommendedName>
</protein>
<dbReference type="CDD" id="cd05476">
    <property type="entry name" value="pepsin_A_like_plant"/>
    <property type="match status" value="1"/>
</dbReference>
<dbReference type="PRINTS" id="PR00792">
    <property type="entry name" value="PEPSIN"/>
</dbReference>
<evidence type="ECO:0000256" key="5">
    <source>
        <dbReference type="ARBA" id="ARBA00023180"/>
    </source>
</evidence>
<dbReference type="PANTHER" id="PTHR47967">
    <property type="entry name" value="OS07G0603500 PROTEIN-RELATED"/>
    <property type="match status" value="1"/>
</dbReference>
<evidence type="ECO:0000256" key="1">
    <source>
        <dbReference type="ARBA" id="ARBA00007447"/>
    </source>
</evidence>
<dbReference type="AlphaFoldDB" id="A0A7I8KHH4"/>
<feature type="signal peptide" evidence="9">
    <location>
        <begin position="1"/>
        <end position="25"/>
    </location>
</feature>
<dbReference type="PANTHER" id="PTHR47967:SF36">
    <property type="entry name" value="PEPTIDASE A1 DOMAIN-CONTAINING PROTEIN"/>
    <property type="match status" value="1"/>
</dbReference>
<evidence type="ECO:0000313" key="11">
    <source>
        <dbReference type="EMBL" id="CAA7396972.1"/>
    </source>
</evidence>
<dbReference type="GO" id="GO:0006508">
    <property type="term" value="P:proteolysis"/>
    <property type="evidence" value="ECO:0007669"/>
    <property type="project" value="UniProtKB-KW"/>
</dbReference>
<organism evidence="11 12">
    <name type="scientific">Spirodela intermedia</name>
    <name type="common">Intermediate duckweed</name>
    <dbReference type="NCBI Taxonomy" id="51605"/>
    <lineage>
        <taxon>Eukaryota</taxon>
        <taxon>Viridiplantae</taxon>
        <taxon>Streptophyta</taxon>
        <taxon>Embryophyta</taxon>
        <taxon>Tracheophyta</taxon>
        <taxon>Spermatophyta</taxon>
        <taxon>Magnoliopsida</taxon>
        <taxon>Liliopsida</taxon>
        <taxon>Araceae</taxon>
        <taxon>Lemnoideae</taxon>
        <taxon>Spirodela</taxon>
    </lineage>
</organism>
<name>A0A7I8KHH4_SPIIN</name>
<evidence type="ECO:0000256" key="8">
    <source>
        <dbReference type="SAM" id="MobiDB-lite"/>
    </source>
</evidence>
<dbReference type="InterPro" id="IPR021109">
    <property type="entry name" value="Peptidase_aspartic_dom_sf"/>
</dbReference>
<comment type="similarity">
    <text evidence="1 7">Belongs to the peptidase A1 family.</text>
</comment>
<keyword evidence="3 7" id="KW-0064">Aspartyl protease</keyword>
<dbReference type="InterPro" id="IPR033121">
    <property type="entry name" value="PEPTIDASE_A1"/>
</dbReference>
<dbReference type="InterPro" id="IPR001969">
    <property type="entry name" value="Aspartic_peptidase_AS"/>
</dbReference>
<dbReference type="Pfam" id="PF14541">
    <property type="entry name" value="TAXi_C"/>
    <property type="match status" value="1"/>
</dbReference>
<evidence type="ECO:0000256" key="4">
    <source>
        <dbReference type="ARBA" id="ARBA00022801"/>
    </source>
</evidence>
<feature type="region of interest" description="Disordered" evidence="8">
    <location>
        <begin position="56"/>
        <end position="83"/>
    </location>
</feature>
<evidence type="ECO:0000256" key="6">
    <source>
        <dbReference type="PIRSR" id="PIRSR601461-1"/>
    </source>
</evidence>
<evidence type="ECO:0000256" key="9">
    <source>
        <dbReference type="SAM" id="SignalP"/>
    </source>
</evidence>
<dbReference type="PROSITE" id="PS51767">
    <property type="entry name" value="PEPTIDASE_A1"/>
    <property type="match status" value="1"/>
</dbReference>
<dbReference type="Proteomes" id="UP000663760">
    <property type="component" value="Chromosome 5"/>
</dbReference>
<evidence type="ECO:0000256" key="7">
    <source>
        <dbReference type="RuleBase" id="RU000454"/>
    </source>
</evidence>
<evidence type="ECO:0000256" key="3">
    <source>
        <dbReference type="ARBA" id="ARBA00022750"/>
    </source>
</evidence>
<dbReference type="GO" id="GO:0004190">
    <property type="term" value="F:aspartic-type endopeptidase activity"/>
    <property type="evidence" value="ECO:0007669"/>
    <property type="project" value="UniProtKB-KW"/>
</dbReference>
<feature type="active site" evidence="6">
    <location>
        <position position="106"/>
    </location>
</feature>
<dbReference type="InterPro" id="IPR032799">
    <property type="entry name" value="TAXi_C"/>
</dbReference>
<keyword evidence="9" id="KW-0732">Signal</keyword>
<dbReference type="EMBL" id="LR746268">
    <property type="protein sequence ID" value="CAA7396972.1"/>
    <property type="molecule type" value="Genomic_DNA"/>
</dbReference>
<dbReference type="SUPFAM" id="SSF50630">
    <property type="entry name" value="Acid proteases"/>
    <property type="match status" value="1"/>
</dbReference>
<sequence length="472" mass="49869">MATLPRCRLCGFLVIFLSVLGGAPATAVRLPLTRVATSTAADQRGELTRQAAVSLRRARHLKDPERRRRSSSTGPSRTPLASHSYGGYSLTLGIGTPPQRIPLVLDTGSDLVWVPCTRSYLCSDCPGGAAAARGPVFFPRSSSSVKLIGCRNPKCSWIHPPDFLSRCRYCPVNGSQPDCSPACPPYTVLYGSGSTGGLLLSESLQIAAGDSAVANVAVGCSLFSSRQPPAGIAGFGRGPASLPSQLGLRRFSYCLVSRRYDDSAGEHGTAELGGAPASSIDGLSFTPLLQNPSLGSPFSGYYYLCLRRITVDGKKVKIPHAALVPLPAGDGGTIIDSGTTFTYMEERIFEPVARAIERRVAGRYNRSAAAEELTGLRPCFSPAAEGDDLSLPELAFHFKGGAAMRLPVGNYFAVAGSSGAAVCLTVVTDAGEAAGGGPSIILGSFQQQNYYMVFDLDQERIGFRRQSCLESR</sequence>
<proteinExistence type="inferred from homology"/>
<feature type="domain" description="Peptidase A1" evidence="10">
    <location>
        <begin position="88"/>
        <end position="464"/>
    </location>
</feature>
<dbReference type="InterPro" id="IPR032861">
    <property type="entry name" value="TAXi_N"/>
</dbReference>
<dbReference type="Gene3D" id="2.40.70.10">
    <property type="entry name" value="Acid Proteases"/>
    <property type="match status" value="2"/>
</dbReference>
<evidence type="ECO:0000259" key="10">
    <source>
        <dbReference type="PROSITE" id="PS51767"/>
    </source>
</evidence>
<reference evidence="11" key="1">
    <citation type="submission" date="2020-02" db="EMBL/GenBank/DDBJ databases">
        <authorList>
            <person name="Scholz U."/>
            <person name="Mascher M."/>
            <person name="Fiebig A."/>
        </authorList>
    </citation>
    <scope>NUCLEOTIDE SEQUENCE</scope>
</reference>
<accession>A0A7I8KHH4</accession>
<feature type="chain" id="PRO_5029719808" description="Peptidase A1 domain-containing protein" evidence="9">
    <location>
        <begin position="26"/>
        <end position="472"/>
    </location>
</feature>
<keyword evidence="4 7" id="KW-0378">Hydrolase</keyword>
<keyword evidence="5" id="KW-0325">Glycoprotein</keyword>
<dbReference type="PROSITE" id="PS00141">
    <property type="entry name" value="ASP_PROTEASE"/>
    <property type="match status" value="1"/>
</dbReference>
<feature type="active site" evidence="6">
    <location>
        <position position="336"/>
    </location>
</feature>
<dbReference type="InterPro" id="IPR051708">
    <property type="entry name" value="Plant_Aspart_Prot_A1"/>
</dbReference>
<evidence type="ECO:0000256" key="2">
    <source>
        <dbReference type="ARBA" id="ARBA00022670"/>
    </source>
</evidence>
<gene>
    <name evidence="11" type="ORF">SI8410_05007635</name>
</gene>
<keyword evidence="2 7" id="KW-0645">Protease</keyword>
<dbReference type="GO" id="GO:0005576">
    <property type="term" value="C:extracellular region"/>
    <property type="evidence" value="ECO:0007669"/>
    <property type="project" value="TreeGrafter"/>
</dbReference>
<dbReference type="OrthoDB" id="2747330at2759"/>